<sequence length="85" mass="9528">MRCLRHRSPLASASVGVRCFRVLGIRPLVGVSVPAVVGDDSDARKYETLFSRFRPRPMPRDPFRMTLYPPAKPESFKTVLKIGVA</sequence>
<geneLocation type="plasmid" evidence="1">
    <name>pA1706-KPC</name>
</geneLocation>
<name>A0A482M726_KLEPN</name>
<reference evidence="1" key="1">
    <citation type="submission" date="2018-09" db="EMBL/GenBank/DDBJ databases">
        <authorList>
            <person name="Zhou D."/>
        </authorList>
    </citation>
    <scope>NUCLEOTIDE SEQUENCE</scope>
    <source>
        <strain evidence="1">A1706</strain>
        <plasmid evidence="1">pA1706-KPC</plasmid>
    </source>
</reference>
<dbReference type="AlphaFoldDB" id="A0A482M726"/>
<evidence type="ECO:0000313" key="1">
    <source>
        <dbReference type="EMBL" id="QBQ68633.1"/>
    </source>
</evidence>
<accession>A0A482M726</accession>
<organism evidence="1">
    <name type="scientific">Klebsiella pneumoniae</name>
    <dbReference type="NCBI Taxonomy" id="573"/>
    <lineage>
        <taxon>Bacteria</taxon>
        <taxon>Pseudomonadati</taxon>
        <taxon>Pseudomonadota</taxon>
        <taxon>Gammaproteobacteria</taxon>
        <taxon>Enterobacterales</taxon>
        <taxon>Enterobacteriaceae</taxon>
        <taxon>Klebsiella/Raoultella group</taxon>
        <taxon>Klebsiella</taxon>
        <taxon>Klebsiella pneumoniae complex</taxon>
    </lineage>
</organism>
<dbReference type="EMBL" id="MH909350">
    <property type="protein sequence ID" value="QBQ68633.1"/>
    <property type="molecule type" value="Genomic_DNA"/>
</dbReference>
<proteinExistence type="predicted"/>
<keyword evidence="1" id="KW-0614">Plasmid</keyword>
<protein>
    <submittedName>
        <fullName evidence="1">Uncharacterized protein</fullName>
    </submittedName>
</protein>